<name>A0ACC2U6A8_9FUNG</name>
<dbReference type="EMBL" id="QTSX02001434">
    <property type="protein sequence ID" value="KAJ9082370.1"/>
    <property type="molecule type" value="Genomic_DNA"/>
</dbReference>
<protein>
    <submittedName>
        <fullName evidence="1">Uncharacterized protein</fullName>
    </submittedName>
</protein>
<organism evidence="1 2">
    <name type="scientific">Entomophthora muscae</name>
    <dbReference type="NCBI Taxonomy" id="34485"/>
    <lineage>
        <taxon>Eukaryota</taxon>
        <taxon>Fungi</taxon>
        <taxon>Fungi incertae sedis</taxon>
        <taxon>Zoopagomycota</taxon>
        <taxon>Entomophthoromycotina</taxon>
        <taxon>Entomophthoromycetes</taxon>
        <taxon>Entomophthorales</taxon>
        <taxon>Entomophthoraceae</taxon>
        <taxon>Entomophthora</taxon>
    </lineage>
</organism>
<reference evidence="1" key="1">
    <citation type="submission" date="2022-04" db="EMBL/GenBank/DDBJ databases">
        <title>Genome of the entomopathogenic fungus Entomophthora muscae.</title>
        <authorList>
            <person name="Elya C."/>
            <person name="Lovett B.R."/>
            <person name="Lee E."/>
            <person name="Macias A.M."/>
            <person name="Hajek A.E."/>
            <person name="De Bivort B.L."/>
            <person name="Kasson M.T."/>
            <person name="De Fine Licht H.H."/>
            <person name="Stajich J.E."/>
        </authorList>
    </citation>
    <scope>NUCLEOTIDE SEQUENCE</scope>
    <source>
        <strain evidence="1">Berkeley</strain>
    </source>
</reference>
<evidence type="ECO:0000313" key="1">
    <source>
        <dbReference type="EMBL" id="KAJ9082370.1"/>
    </source>
</evidence>
<gene>
    <name evidence="1" type="ORF">DSO57_1005234</name>
</gene>
<dbReference type="Proteomes" id="UP001165960">
    <property type="component" value="Unassembled WGS sequence"/>
</dbReference>
<evidence type="ECO:0000313" key="2">
    <source>
        <dbReference type="Proteomes" id="UP001165960"/>
    </source>
</evidence>
<keyword evidence="2" id="KW-1185">Reference proteome</keyword>
<proteinExistence type="predicted"/>
<comment type="caution">
    <text evidence="1">The sequence shown here is derived from an EMBL/GenBank/DDBJ whole genome shotgun (WGS) entry which is preliminary data.</text>
</comment>
<sequence length="187" mass="20324">MHPVLGLLRYILYNLILNRIISGRWGPASGTSLLVPQNVNFMPANFVAPPSIPEDENQVTSQCPEFYAEDALMLSQVIYLAALVVNHQFYVDLGGYSPSFRNGIILSSYFCHTYCLILGQSITRGWGPAISALSSSPPQVNPMAADLGAIPAIPEAETLLHLDDPNSMLGTPCFSPGQFTLGFFGQF</sequence>
<accession>A0ACC2U6A8</accession>